<dbReference type="AlphaFoldDB" id="A0A6C0AJB9"/>
<proteinExistence type="predicted"/>
<sequence length="88" mass="10686">MQTRSTVSKRPVPASRVVYERDNHRWTVAEEREMIRLRRHENMPYANIAWSLRRSPEAIKFRFDKLVNEHMEGASRSEVLRWFNLTEE</sequence>
<reference evidence="1" key="1">
    <citation type="journal article" date="2020" name="Nature">
        <title>Giant virus diversity and host interactions through global metagenomics.</title>
        <authorList>
            <person name="Schulz F."/>
            <person name="Roux S."/>
            <person name="Paez-Espino D."/>
            <person name="Jungbluth S."/>
            <person name="Walsh D.A."/>
            <person name="Denef V.J."/>
            <person name="McMahon K.D."/>
            <person name="Konstantinidis K.T."/>
            <person name="Eloe-Fadrosh E.A."/>
            <person name="Kyrpides N.C."/>
            <person name="Woyke T."/>
        </authorList>
    </citation>
    <scope>NUCLEOTIDE SEQUENCE</scope>
    <source>
        <strain evidence="1">GVMAG-S-1035375-24</strain>
    </source>
</reference>
<name>A0A6C0AJB9_9ZZZZ</name>
<evidence type="ECO:0008006" key="2">
    <source>
        <dbReference type="Google" id="ProtNLM"/>
    </source>
</evidence>
<evidence type="ECO:0000313" key="1">
    <source>
        <dbReference type="EMBL" id="QHS79832.1"/>
    </source>
</evidence>
<protein>
    <recommendedName>
        <fullName evidence="2">Myb-like domain-containing protein</fullName>
    </recommendedName>
</protein>
<dbReference type="EMBL" id="MN740664">
    <property type="protein sequence ID" value="QHS79832.1"/>
    <property type="molecule type" value="Genomic_DNA"/>
</dbReference>
<organism evidence="1">
    <name type="scientific">viral metagenome</name>
    <dbReference type="NCBI Taxonomy" id="1070528"/>
    <lineage>
        <taxon>unclassified sequences</taxon>
        <taxon>metagenomes</taxon>
        <taxon>organismal metagenomes</taxon>
    </lineage>
</organism>
<accession>A0A6C0AJB9</accession>